<feature type="compositionally biased region" description="Acidic residues" evidence="1">
    <location>
        <begin position="99"/>
        <end position="124"/>
    </location>
</feature>
<accession>A0A131ZZD8</accession>
<feature type="region of interest" description="Disordered" evidence="1">
    <location>
        <begin position="156"/>
        <end position="178"/>
    </location>
</feature>
<comment type="caution">
    <text evidence="2">The sequence shown here is derived from an EMBL/GenBank/DDBJ whole genome shotgun (WGS) entry which is preliminary data.</text>
</comment>
<protein>
    <submittedName>
        <fullName evidence="2">Uncharacterized protein</fullName>
    </submittedName>
</protein>
<evidence type="ECO:0000313" key="3">
    <source>
        <dbReference type="Proteomes" id="UP000616769"/>
    </source>
</evidence>
<organism evidence="2 3">
    <name type="scientific">Sarcoptes scabiei</name>
    <name type="common">Itch mite</name>
    <name type="synonym">Acarus scabiei</name>
    <dbReference type="NCBI Taxonomy" id="52283"/>
    <lineage>
        <taxon>Eukaryota</taxon>
        <taxon>Metazoa</taxon>
        <taxon>Ecdysozoa</taxon>
        <taxon>Arthropoda</taxon>
        <taxon>Chelicerata</taxon>
        <taxon>Arachnida</taxon>
        <taxon>Acari</taxon>
        <taxon>Acariformes</taxon>
        <taxon>Sarcoptiformes</taxon>
        <taxon>Astigmata</taxon>
        <taxon>Psoroptidia</taxon>
        <taxon>Sarcoptoidea</taxon>
        <taxon>Sarcoptidae</taxon>
        <taxon>Sarcoptinae</taxon>
        <taxon>Sarcoptes</taxon>
    </lineage>
</organism>
<sequence>MNIKSNECVGFQAHSINPQRCRRCYKDINEHRRQSNPSNLSPISERKSSLKSRSSNVSIIPEKHSSLPLSSFTTKPGTVALREVETKNQNVIVENSEEKNEEGEEDEEEEEEEEAEEEEEEEEDSGKKSSQPVNVTFTVRVRKSIDDPERILKLDCTKMEENQDKKENDNKRSSFANHKKELGDKLGKFKIKNNLLESISDESERSMTLNTCSECSTRKPFGNIKCEIRCLFHTLRHKLVSIVSRMRTFKIPFKIN</sequence>
<reference evidence="2 3" key="1">
    <citation type="journal article" date="2015" name="Parasit. Vectors">
        <title>Draft genome of the scabies mite.</title>
        <authorList>
            <person name="Rider S.D.Jr."/>
            <person name="Morgan M.S."/>
            <person name="Arlian L.G."/>
        </authorList>
    </citation>
    <scope>NUCLEOTIDE SEQUENCE [LARGE SCALE GENOMIC DNA]</scope>
    <source>
        <strain evidence="2">Arlian Lab</strain>
    </source>
</reference>
<gene>
    <name evidence="2" type="ORF">QR98_0020990</name>
</gene>
<dbReference type="Proteomes" id="UP000616769">
    <property type="component" value="Unassembled WGS sequence"/>
</dbReference>
<evidence type="ECO:0000256" key="1">
    <source>
        <dbReference type="SAM" id="MobiDB-lite"/>
    </source>
</evidence>
<dbReference type="VEuPathDB" id="VectorBase:SSCA003355"/>
<feature type="region of interest" description="Disordered" evidence="1">
    <location>
        <begin position="31"/>
        <end position="61"/>
    </location>
</feature>
<dbReference type="AlphaFoldDB" id="A0A131ZZD8"/>
<name>A0A131ZZD8_SARSC</name>
<evidence type="ECO:0000313" key="2">
    <source>
        <dbReference type="EMBL" id="KPM03665.1"/>
    </source>
</evidence>
<proteinExistence type="predicted"/>
<feature type="region of interest" description="Disordered" evidence="1">
    <location>
        <begin position="83"/>
        <end position="133"/>
    </location>
</feature>
<dbReference type="EMBL" id="JXLN01005711">
    <property type="protein sequence ID" value="KPM03665.1"/>
    <property type="molecule type" value="Genomic_DNA"/>
</dbReference>